<dbReference type="NCBIfam" id="TIGR02009">
    <property type="entry name" value="PGMB-YQAB-SF"/>
    <property type="match status" value="1"/>
</dbReference>
<dbReference type="OrthoDB" id="9797743at2"/>
<protein>
    <recommendedName>
        <fullName evidence="9">Beta-phosphoglucomutase</fullName>
        <ecNumber evidence="8">5.4.2.6</ecNumber>
    </recommendedName>
</protein>
<feature type="binding site" evidence="11">
    <location>
        <position position="27"/>
    </location>
    <ligand>
        <name>substrate</name>
    </ligand>
</feature>
<keyword evidence="3 12" id="KW-0479">Metal-binding</keyword>
<gene>
    <name evidence="14" type="primary">pgmB</name>
    <name evidence="14" type="ORF">FE782_27100</name>
</gene>
<dbReference type="GO" id="GO:0008801">
    <property type="term" value="F:beta-phosphoglucomutase activity"/>
    <property type="evidence" value="ECO:0007669"/>
    <property type="project" value="UniProtKB-EC"/>
</dbReference>
<keyword evidence="5 14" id="KW-0413">Isomerase</keyword>
<feature type="site" description="Important for catalytic activity and assists the phosphoryl transfer reaction to Asp8 by balancing charge and orienting the reacting groups" evidence="13">
    <location>
        <position position="118"/>
    </location>
</feature>
<dbReference type="SFLD" id="SFLDF00046">
    <property type="entry name" value="beta-phosphoglucomutase"/>
    <property type="match status" value="1"/>
</dbReference>
<dbReference type="GO" id="GO:0005975">
    <property type="term" value="P:carbohydrate metabolic process"/>
    <property type="evidence" value="ECO:0007669"/>
    <property type="project" value="InterPro"/>
</dbReference>
<feature type="site" description="Important for catalytic activity and assists the phosphoryl transfer reaction to Asp8 by balancing charge and orienting the reacting groups" evidence="13">
    <location>
        <position position="149"/>
    </location>
</feature>
<comment type="cofactor">
    <cofactor evidence="12">
        <name>Mg(2+)</name>
        <dbReference type="ChEBI" id="CHEBI:18420"/>
    </cofactor>
    <text evidence="12">Binds 2 magnesium ions per subunit.</text>
</comment>
<dbReference type="InterPro" id="IPR023198">
    <property type="entry name" value="PGP-like_dom2"/>
</dbReference>
<dbReference type="PANTHER" id="PTHR46193:SF18">
    <property type="entry name" value="HEXITOL PHOSPHATASE B"/>
    <property type="match status" value="1"/>
</dbReference>
<dbReference type="SFLD" id="SFLDG01129">
    <property type="entry name" value="C1.5:_HAD__Beta-PGM__Phosphata"/>
    <property type="match status" value="1"/>
</dbReference>
<dbReference type="Gene3D" id="1.10.150.240">
    <property type="entry name" value="Putative phosphatase, domain 2"/>
    <property type="match status" value="1"/>
</dbReference>
<dbReference type="SFLD" id="SFLDS00003">
    <property type="entry name" value="Haloacid_Dehalogenase"/>
    <property type="match status" value="1"/>
</dbReference>
<dbReference type="NCBIfam" id="TIGR01990">
    <property type="entry name" value="bPGM"/>
    <property type="match status" value="1"/>
</dbReference>
<reference evidence="14 15" key="1">
    <citation type="submission" date="2019-05" db="EMBL/GenBank/DDBJ databases">
        <authorList>
            <person name="Narsing Rao M.P."/>
            <person name="Li W.J."/>
        </authorList>
    </citation>
    <scope>NUCLEOTIDE SEQUENCE [LARGE SCALE GENOMIC DNA]</scope>
    <source>
        <strain evidence="14 15">SYSU_K30003</strain>
    </source>
</reference>
<evidence type="ECO:0000256" key="5">
    <source>
        <dbReference type="ARBA" id="ARBA00023235"/>
    </source>
</evidence>
<comment type="caution">
    <text evidence="14">The sequence shown here is derived from an EMBL/GenBank/DDBJ whole genome shotgun (WGS) entry which is preliminary data.</text>
</comment>
<dbReference type="InterPro" id="IPR051600">
    <property type="entry name" value="Beta-PGM-like"/>
</dbReference>
<evidence type="ECO:0000256" key="1">
    <source>
        <dbReference type="ARBA" id="ARBA00006171"/>
    </source>
</evidence>
<evidence type="ECO:0000256" key="9">
    <source>
        <dbReference type="ARBA" id="ARBA00044991"/>
    </source>
</evidence>
<evidence type="ECO:0000313" key="15">
    <source>
        <dbReference type="Proteomes" id="UP000309676"/>
    </source>
</evidence>
<feature type="binding site" evidence="11">
    <location>
        <position position="149"/>
    </location>
    <ligand>
        <name>substrate</name>
    </ligand>
</feature>
<feature type="binding site" evidence="11">
    <location>
        <begin position="46"/>
        <end position="51"/>
    </location>
    <ligand>
        <name>substrate</name>
    </ligand>
</feature>
<feature type="binding site" evidence="11">
    <location>
        <begin position="11"/>
        <end position="13"/>
    </location>
    <ligand>
        <name>substrate</name>
    </ligand>
</feature>
<dbReference type="SFLD" id="SFLDG01135">
    <property type="entry name" value="C1.5.6:_HAD__Beta-PGM__Phospha"/>
    <property type="match status" value="1"/>
</dbReference>
<evidence type="ECO:0000256" key="8">
    <source>
        <dbReference type="ARBA" id="ARBA00044968"/>
    </source>
</evidence>
<evidence type="ECO:0000256" key="4">
    <source>
        <dbReference type="ARBA" id="ARBA00022842"/>
    </source>
</evidence>
<feature type="binding site" evidence="12">
    <location>
        <position position="13"/>
    </location>
    <ligand>
        <name>Mg(2+)</name>
        <dbReference type="ChEBI" id="CHEBI:18420"/>
    </ligand>
</feature>
<sequence>MNPSLKAVVFDLDGVITDTAEHHYLAWKAIGDELGLPFTRSFNENLKGVSRMESLRLLLSLSKEPLRFTEEQLEALATRKNELYKRLIMEITPQDALPGIPELLDELKRRGVKTAIASASKNAFTVIDNLRMNDRFDCIVDAAQIRNSKPDPEVFLKAAELLGVEPEACVGVEDAVAGVEAIRAANMASIAIGDAAAFPEADLVLPSTGELTVERVREAWERKRKA</sequence>
<evidence type="ECO:0000256" key="11">
    <source>
        <dbReference type="PIRSR" id="PIRSR610972-2"/>
    </source>
</evidence>
<organism evidence="14 15">
    <name type="scientific">Paenibacillus antri</name>
    <dbReference type="NCBI Taxonomy" id="2582848"/>
    <lineage>
        <taxon>Bacteria</taxon>
        <taxon>Bacillati</taxon>
        <taxon>Bacillota</taxon>
        <taxon>Bacilli</taxon>
        <taxon>Bacillales</taxon>
        <taxon>Paenibacillaceae</taxon>
        <taxon>Paenibacillus</taxon>
    </lineage>
</organism>
<dbReference type="AlphaFoldDB" id="A0A5R9FYI8"/>
<feature type="binding site" evidence="12">
    <location>
        <position position="173"/>
    </location>
    <ligand>
        <name>Mg(2+)</name>
        <dbReference type="ChEBI" id="CHEBI:18420"/>
    </ligand>
</feature>
<dbReference type="EC" id="5.4.2.6" evidence="8"/>
<dbReference type="Pfam" id="PF00702">
    <property type="entry name" value="Hydrolase"/>
    <property type="match status" value="1"/>
</dbReference>
<dbReference type="Gene3D" id="3.40.50.1000">
    <property type="entry name" value="HAD superfamily/HAD-like"/>
    <property type="match status" value="1"/>
</dbReference>
<evidence type="ECO:0000256" key="13">
    <source>
        <dbReference type="PIRSR" id="PIRSR610972-4"/>
    </source>
</evidence>
<evidence type="ECO:0000313" key="14">
    <source>
        <dbReference type="EMBL" id="TLS49112.1"/>
    </source>
</evidence>
<dbReference type="InterPro" id="IPR036412">
    <property type="entry name" value="HAD-like_sf"/>
</dbReference>
<feature type="binding site" evidence="12">
    <location>
        <position position="11"/>
    </location>
    <ligand>
        <name>Mg(2+)</name>
        <dbReference type="ChEBI" id="CHEBI:18420"/>
    </ligand>
</feature>
<feature type="binding site" evidence="11">
    <location>
        <begin position="118"/>
        <end position="122"/>
    </location>
    <ligand>
        <name>substrate</name>
    </ligand>
</feature>
<feature type="binding site" evidence="11">
    <location>
        <position position="80"/>
    </location>
    <ligand>
        <name>substrate</name>
    </ligand>
</feature>
<comment type="catalytic activity">
    <reaction evidence="7">
        <text>beta-D-glucose 1-phosphate = beta-D-glucose 6-phosphate</text>
        <dbReference type="Rhea" id="RHEA:20113"/>
        <dbReference type="ChEBI" id="CHEBI:57684"/>
        <dbReference type="ChEBI" id="CHEBI:58247"/>
        <dbReference type="EC" id="5.4.2.6"/>
    </reaction>
</comment>
<dbReference type="PANTHER" id="PTHR46193">
    <property type="entry name" value="6-PHOSPHOGLUCONATE PHOSPHATASE"/>
    <property type="match status" value="1"/>
</dbReference>
<dbReference type="PRINTS" id="PR00413">
    <property type="entry name" value="HADHALOGNASE"/>
</dbReference>
<keyword evidence="4 12" id="KW-0460">Magnesium</keyword>
<feature type="active site" description="Nucleophile" evidence="10">
    <location>
        <position position="11"/>
    </location>
</feature>
<feature type="binding site" evidence="11">
    <location>
        <position position="54"/>
    </location>
    <ligand>
        <name>substrate</name>
    </ligand>
</feature>
<accession>A0A5R9FYI8</accession>
<dbReference type="EMBL" id="VCIW01000024">
    <property type="protein sequence ID" value="TLS49112.1"/>
    <property type="molecule type" value="Genomic_DNA"/>
</dbReference>
<dbReference type="NCBIfam" id="TIGR01509">
    <property type="entry name" value="HAD-SF-IA-v3"/>
    <property type="match status" value="1"/>
</dbReference>
<evidence type="ECO:0000256" key="10">
    <source>
        <dbReference type="PIRSR" id="PIRSR610972-1"/>
    </source>
</evidence>
<dbReference type="CDD" id="cd02598">
    <property type="entry name" value="HAD_BPGM"/>
    <property type="match status" value="1"/>
</dbReference>
<dbReference type="InterPro" id="IPR010972">
    <property type="entry name" value="Beta-PGM"/>
</dbReference>
<dbReference type="GO" id="GO:0000287">
    <property type="term" value="F:magnesium ion binding"/>
    <property type="evidence" value="ECO:0007669"/>
    <property type="project" value="InterPro"/>
</dbReference>
<dbReference type="SUPFAM" id="SSF56784">
    <property type="entry name" value="HAD-like"/>
    <property type="match status" value="1"/>
</dbReference>
<comment type="similarity">
    <text evidence="1">Belongs to the HAD-like hydrolase superfamily. CbbY/CbbZ/Gph/YieH family.</text>
</comment>
<evidence type="ECO:0000256" key="6">
    <source>
        <dbReference type="ARBA" id="ARBA00023277"/>
    </source>
</evidence>
<evidence type="ECO:0000256" key="12">
    <source>
        <dbReference type="PIRSR" id="PIRSR610972-3"/>
    </source>
</evidence>
<proteinExistence type="inferred from homology"/>
<dbReference type="InterPro" id="IPR010976">
    <property type="entry name" value="B-phosphoglucomutase_hydrolase"/>
</dbReference>
<keyword evidence="6" id="KW-0119">Carbohydrate metabolism</keyword>
<keyword evidence="15" id="KW-1185">Reference proteome</keyword>
<name>A0A5R9FYI8_9BACL</name>
<feature type="active site" description="Proton donor/acceptor" evidence="10">
    <location>
        <position position="13"/>
    </location>
</feature>
<evidence type="ECO:0000256" key="2">
    <source>
        <dbReference type="ARBA" id="ARBA00022553"/>
    </source>
</evidence>
<evidence type="ECO:0000256" key="7">
    <source>
        <dbReference type="ARBA" id="ARBA00044926"/>
    </source>
</evidence>
<dbReference type="InterPro" id="IPR006439">
    <property type="entry name" value="HAD-SF_hydro_IA"/>
</dbReference>
<feature type="binding site" evidence="12">
    <location>
        <position position="174"/>
    </location>
    <ligand>
        <name>Mg(2+)</name>
        <dbReference type="ChEBI" id="CHEBI:18420"/>
    </ligand>
</feature>
<dbReference type="RefSeq" id="WP_138197494.1">
    <property type="nucleotide sequence ID" value="NZ_VCIW01000024.1"/>
</dbReference>
<dbReference type="InterPro" id="IPR023214">
    <property type="entry name" value="HAD_sf"/>
</dbReference>
<evidence type="ECO:0000256" key="3">
    <source>
        <dbReference type="ARBA" id="ARBA00022723"/>
    </source>
</evidence>
<keyword evidence="2" id="KW-0597">Phosphoprotein</keyword>
<dbReference type="Proteomes" id="UP000309676">
    <property type="component" value="Unassembled WGS sequence"/>
</dbReference>